<evidence type="ECO:0000259" key="1">
    <source>
        <dbReference type="PROSITE" id="PS50181"/>
    </source>
</evidence>
<dbReference type="OrthoDB" id="3219396at2759"/>
<dbReference type="SUPFAM" id="SSF81383">
    <property type="entry name" value="F-box domain"/>
    <property type="match status" value="1"/>
</dbReference>
<dbReference type="GO" id="GO:0004843">
    <property type="term" value="F:cysteine-type deubiquitinase activity"/>
    <property type="evidence" value="ECO:0007669"/>
    <property type="project" value="InterPro"/>
</dbReference>
<dbReference type="PROSITE" id="PS51283">
    <property type="entry name" value="DUSP"/>
    <property type="match status" value="1"/>
</dbReference>
<dbReference type="InterPro" id="IPR035927">
    <property type="entry name" value="DUSP-like_sf"/>
</dbReference>
<organism evidence="3 4">
    <name type="scientific">Rhizopus oryzae</name>
    <name type="common">Mucormycosis agent</name>
    <name type="synonym">Rhizopus arrhizus var. delemar</name>
    <dbReference type="NCBI Taxonomy" id="64495"/>
    <lineage>
        <taxon>Eukaryota</taxon>
        <taxon>Fungi</taxon>
        <taxon>Fungi incertae sedis</taxon>
        <taxon>Mucoromycota</taxon>
        <taxon>Mucoromycotina</taxon>
        <taxon>Mucoromycetes</taxon>
        <taxon>Mucorales</taxon>
        <taxon>Mucorineae</taxon>
        <taxon>Rhizopodaceae</taxon>
        <taxon>Rhizopus</taxon>
    </lineage>
</organism>
<protein>
    <recommendedName>
        <fullName evidence="5">F-box domain-containing protein</fullName>
    </recommendedName>
</protein>
<dbReference type="AlphaFoldDB" id="A0A9P6YP25"/>
<name>A0A9P6YP25_RHIOR</name>
<evidence type="ECO:0000259" key="2">
    <source>
        <dbReference type="PROSITE" id="PS51283"/>
    </source>
</evidence>
<dbReference type="Proteomes" id="UP000717996">
    <property type="component" value="Unassembled WGS sequence"/>
</dbReference>
<dbReference type="Gene3D" id="3.30.2230.10">
    <property type="entry name" value="DUSP-like"/>
    <property type="match status" value="1"/>
</dbReference>
<feature type="domain" description="DUSP" evidence="2">
    <location>
        <begin position="204"/>
        <end position="308"/>
    </location>
</feature>
<accession>A0A9P6YP25</accession>
<evidence type="ECO:0000313" key="3">
    <source>
        <dbReference type="EMBL" id="KAG1553298.1"/>
    </source>
</evidence>
<sequence length="344" mass="39554">MLLTDINNEVLTCIAGHLSLKDLRVFSQVCHKLAIVAHSDAVWKEQLYNTFGVTYKLPEESWKDMYERKSEDPNDCKICPHVGHVDGNILKPYAAKYQQVLNWLPKNLNCATCGTNCKDTGLCLYIWKGNVRNRCKDCAYTFHKSVEGQGILIRMNVLQLYCFVCNRLLGEMRGDKSEAHYVDLLLQTLTYDSVQGKQALQRRNQCMKERELYREQADRYSVYIGEKYYFVDRMWMCSWFLHLCDGKLGEGPVTNDGLEDPDVPGRLNPASRPRGSFKGGFSIVTPTLWEYLVNTYGLIGGIYTSGIIEYLSHFLRHANKLLQDDTTGPDYEPLNNSIVEWRLN</sequence>
<dbReference type="InterPro" id="IPR006615">
    <property type="entry name" value="Pept_C19_DUSP"/>
</dbReference>
<reference evidence="3" key="1">
    <citation type="journal article" date="2020" name="Microb. Genom.">
        <title>Genetic diversity of clinical and environmental Mucorales isolates obtained from an investigation of mucormycosis cases among solid organ transplant recipients.</title>
        <authorList>
            <person name="Nguyen M.H."/>
            <person name="Kaul D."/>
            <person name="Muto C."/>
            <person name="Cheng S.J."/>
            <person name="Richter R.A."/>
            <person name="Bruno V.M."/>
            <person name="Liu G."/>
            <person name="Beyhan S."/>
            <person name="Sundermann A.J."/>
            <person name="Mounaud S."/>
            <person name="Pasculle A.W."/>
            <person name="Nierman W.C."/>
            <person name="Driscoll E."/>
            <person name="Cumbie R."/>
            <person name="Clancy C.J."/>
            <person name="Dupont C.L."/>
        </authorList>
    </citation>
    <scope>NUCLEOTIDE SEQUENCE</scope>
    <source>
        <strain evidence="3">GL16</strain>
    </source>
</reference>
<gene>
    <name evidence="3" type="ORF">G6F51_000690</name>
</gene>
<dbReference type="PROSITE" id="PS50181">
    <property type="entry name" value="FBOX"/>
    <property type="match status" value="1"/>
</dbReference>
<dbReference type="Gene3D" id="1.20.1280.50">
    <property type="match status" value="1"/>
</dbReference>
<dbReference type="InterPro" id="IPR001810">
    <property type="entry name" value="F-box_dom"/>
</dbReference>
<comment type="caution">
    <text evidence="3">The sequence shown here is derived from an EMBL/GenBank/DDBJ whole genome shotgun (WGS) entry which is preliminary data.</text>
</comment>
<dbReference type="SMART" id="SM00256">
    <property type="entry name" value="FBOX"/>
    <property type="match status" value="1"/>
</dbReference>
<dbReference type="SUPFAM" id="SSF143791">
    <property type="entry name" value="DUSP-like"/>
    <property type="match status" value="1"/>
</dbReference>
<dbReference type="Pfam" id="PF12937">
    <property type="entry name" value="F-box-like"/>
    <property type="match status" value="1"/>
</dbReference>
<proteinExistence type="predicted"/>
<dbReference type="EMBL" id="JAANIT010000043">
    <property type="protein sequence ID" value="KAG1553298.1"/>
    <property type="molecule type" value="Genomic_DNA"/>
</dbReference>
<evidence type="ECO:0000313" key="4">
    <source>
        <dbReference type="Proteomes" id="UP000717996"/>
    </source>
</evidence>
<evidence type="ECO:0008006" key="5">
    <source>
        <dbReference type="Google" id="ProtNLM"/>
    </source>
</evidence>
<feature type="domain" description="F-box" evidence="1">
    <location>
        <begin position="1"/>
        <end position="46"/>
    </location>
</feature>
<dbReference type="InterPro" id="IPR036047">
    <property type="entry name" value="F-box-like_dom_sf"/>
</dbReference>